<proteinExistence type="predicted"/>
<dbReference type="AlphaFoldDB" id="A0A152A646"/>
<dbReference type="InParanoid" id="A0A152A646"/>
<name>A0A152A646_TIELA</name>
<sequence length="794" mass="94031">MTTLRSINDIIKEINTFETNLKQSINFLTCQNKPLLVKDVAILFEKFNSNTELLMDVRKWATHESLPKRKLGIYTLIKTTSLLSYDEQSMAKLFNDSQNDEFLCDILKYGCTKRDYSIITYLTRSSSKTCTDEFKDKIISVLKMIHEMLMENSVNIEIMQKVVDLVRVNKSTSTSEIYYQMLKSTIQCHQTVDFYRDKSYFFQQNVLEDDHFNQIVTQFKDKLFSVNLVNLKFLSEIIPEDYLSSEIQSLYTNISLDNDDCYISFNRVLKEIRKYYPEHIKKHNNLIISFITKQLKSYQTLSNQVDNFDIKSIEIFKELVRNLTFSTRDMVPFFREPNDKASYLPTSFQELSISKYLILLLLLNHQNIKVIPVFNNLTTLIKNSVLESYDISKSPAALLHHNKLPSLFVRLNMITHVLIKLEMFHHKVMEQGIRVLVESFECIASLLYFDFREILFTESVFCLFDNIIDLFGKFSYYWSKEVTPLLLRFLDILLQKSFYTNAHLSIKIATKYYQQINFEYLSDFEKEELFVNYKGIIIRYDLGTEDYYQLVKVSTRVINKVLNGQYSLEFTKLFCENHMTHYFKKIQSLDYQHHQGHKRCYLLIIMSLIRLTRKVQGQFLDEGRANSLLLSLLSSVDYSVAKGKDYFSILHSLSLKSHIPSRLEQVCLKVHNFDSQMVLDYRLKLDLYLRSLRESIYFNIQYLYTAIVDYLNYRLDLEFFVKTCIKYQMEMLLFIFHKLIIFYANEKVINNLITIFSKNNHLKFTKELIAKRILSFSIPTQQIINKKLLKSAFK</sequence>
<reference evidence="1 2" key="1">
    <citation type="submission" date="2015-12" db="EMBL/GenBank/DDBJ databases">
        <title>Dictyostelia acquired genes for synthesis and detection of signals that induce cell-type specialization by lateral gene transfer from prokaryotes.</title>
        <authorList>
            <person name="Gloeckner G."/>
            <person name="Schaap P."/>
        </authorList>
    </citation>
    <scope>NUCLEOTIDE SEQUENCE [LARGE SCALE GENOMIC DNA]</scope>
    <source>
        <strain evidence="1 2">TK</strain>
    </source>
</reference>
<dbReference type="Proteomes" id="UP000076078">
    <property type="component" value="Unassembled WGS sequence"/>
</dbReference>
<dbReference type="EMBL" id="LODT01000006">
    <property type="protein sequence ID" value="KYR01709.1"/>
    <property type="molecule type" value="Genomic_DNA"/>
</dbReference>
<keyword evidence="2" id="KW-1185">Reference proteome</keyword>
<comment type="caution">
    <text evidence="1">The sequence shown here is derived from an EMBL/GenBank/DDBJ whole genome shotgun (WGS) entry which is preliminary data.</text>
</comment>
<organism evidence="1 2">
    <name type="scientific">Tieghemostelium lacteum</name>
    <name type="common">Slime mold</name>
    <name type="synonym">Dictyostelium lacteum</name>
    <dbReference type="NCBI Taxonomy" id="361077"/>
    <lineage>
        <taxon>Eukaryota</taxon>
        <taxon>Amoebozoa</taxon>
        <taxon>Evosea</taxon>
        <taxon>Eumycetozoa</taxon>
        <taxon>Dictyostelia</taxon>
        <taxon>Dictyosteliales</taxon>
        <taxon>Raperosteliaceae</taxon>
        <taxon>Tieghemostelium</taxon>
    </lineage>
</organism>
<evidence type="ECO:0000313" key="2">
    <source>
        <dbReference type="Proteomes" id="UP000076078"/>
    </source>
</evidence>
<accession>A0A152A646</accession>
<protein>
    <submittedName>
        <fullName evidence="1">Uncharacterized protein</fullName>
    </submittedName>
</protein>
<evidence type="ECO:0000313" key="1">
    <source>
        <dbReference type="EMBL" id="KYR01709.1"/>
    </source>
</evidence>
<gene>
    <name evidence="1" type="ORF">DLAC_01718</name>
</gene>